<feature type="non-terminal residue" evidence="3">
    <location>
        <position position="1"/>
    </location>
</feature>
<keyword evidence="2" id="KW-0812">Transmembrane</keyword>
<dbReference type="PANTHER" id="PTHR15410:SF2">
    <property type="entry name" value="HIRA-INTERACTING PROTEIN 3"/>
    <property type="match status" value="1"/>
</dbReference>
<reference evidence="3 4" key="1">
    <citation type="submission" date="2014-03" db="EMBL/GenBank/DDBJ databases">
        <title>Draft genome of the hookworm Oesophagostomum dentatum.</title>
        <authorList>
            <person name="Mitreva M."/>
        </authorList>
    </citation>
    <scope>NUCLEOTIDE SEQUENCE [LARGE SCALE GENOMIC DNA]</scope>
    <source>
        <strain evidence="3 4">OD-Hann</strain>
    </source>
</reference>
<feature type="compositionally biased region" description="Basic residues" evidence="1">
    <location>
        <begin position="91"/>
        <end position="102"/>
    </location>
</feature>
<name>A0A0B1TDM4_OESDE</name>
<feature type="compositionally biased region" description="Basic and acidic residues" evidence="1">
    <location>
        <begin position="27"/>
        <end position="36"/>
    </location>
</feature>
<keyword evidence="2" id="KW-1133">Transmembrane helix</keyword>
<feature type="transmembrane region" description="Helical" evidence="2">
    <location>
        <begin position="199"/>
        <end position="221"/>
    </location>
</feature>
<keyword evidence="4" id="KW-1185">Reference proteome</keyword>
<organism evidence="3 4">
    <name type="scientific">Oesophagostomum dentatum</name>
    <name type="common">Nodular worm</name>
    <dbReference type="NCBI Taxonomy" id="61180"/>
    <lineage>
        <taxon>Eukaryota</taxon>
        <taxon>Metazoa</taxon>
        <taxon>Ecdysozoa</taxon>
        <taxon>Nematoda</taxon>
        <taxon>Chromadorea</taxon>
        <taxon>Rhabditida</taxon>
        <taxon>Rhabditina</taxon>
        <taxon>Rhabditomorpha</taxon>
        <taxon>Strongyloidea</taxon>
        <taxon>Strongylidae</taxon>
        <taxon>Oesophagostomum</taxon>
    </lineage>
</organism>
<keyword evidence="2" id="KW-0472">Membrane</keyword>
<sequence>KPGRSSDDDEEEKKSDATDSDEPLAAVKEKEKKKSSTSETDSDEPLVAIKEKEKSRKRKSGKEKSKSKSKNEADDGTDQDQSIHSSDEKHSKKKMRKRGRRKKQEEEPQSAASIRLSKLKKMVVLAGFRFCYKKLFEDVADSDRARVKTLEKEMEKRGLTPPFTMESCKAFKLRKEQESELAELAKNDIIDLGEETRELIFMLYCSILYSLLFALLAFSLIRITSYKQYALYDFIPSFEKSELKKIPNTFMSNMRKSSFNS</sequence>
<dbReference type="InterPro" id="IPR037647">
    <property type="entry name" value="HIRIP3"/>
</dbReference>
<feature type="compositionally biased region" description="Basic and acidic residues" evidence="1">
    <location>
        <begin position="1"/>
        <end position="17"/>
    </location>
</feature>
<feature type="compositionally biased region" description="Basic and acidic residues" evidence="1">
    <location>
        <begin position="62"/>
        <end position="73"/>
    </location>
</feature>
<feature type="region of interest" description="Disordered" evidence="1">
    <location>
        <begin position="1"/>
        <end position="112"/>
    </location>
</feature>
<dbReference type="OrthoDB" id="5858311at2759"/>
<evidence type="ECO:0000313" key="4">
    <source>
        <dbReference type="Proteomes" id="UP000053660"/>
    </source>
</evidence>
<accession>A0A0B1TDM4</accession>
<gene>
    <name evidence="3" type="ORF">OESDEN_06617</name>
</gene>
<evidence type="ECO:0000313" key="3">
    <source>
        <dbReference type="EMBL" id="KHJ93475.1"/>
    </source>
</evidence>
<proteinExistence type="predicted"/>
<dbReference type="GO" id="GO:0005634">
    <property type="term" value="C:nucleus"/>
    <property type="evidence" value="ECO:0007669"/>
    <property type="project" value="TreeGrafter"/>
</dbReference>
<dbReference type="PANTHER" id="PTHR15410">
    <property type="entry name" value="HIRA-INTERACTING PROTEIN 3"/>
    <property type="match status" value="1"/>
</dbReference>
<dbReference type="EMBL" id="KN550753">
    <property type="protein sequence ID" value="KHJ93475.1"/>
    <property type="molecule type" value="Genomic_DNA"/>
</dbReference>
<evidence type="ECO:0000256" key="1">
    <source>
        <dbReference type="SAM" id="MobiDB-lite"/>
    </source>
</evidence>
<protein>
    <submittedName>
        <fullName evidence="3">Uncharacterized protein</fullName>
    </submittedName>
</protein>
<dbReference type="Proteomes" id="UP000053660">
    <property type="component" value="Unassembled WGS sequence"/>
</dbReference>
<evidence type="ECO:0000256" key="2">
    <source>
        <dbReference type="SAM" id="Phobius"/>
    </source>
</evidence>
<dbReference type="AlphaFoldDB" id="A0A0B1TDM4"/>